<reference evidence="2 3" key="1">
    <citation type="journal article" date="2023" name="Commun. Biol.">
        <title>Reorganization of the ancestral sex-determining regions during the evolution of trioecy in Pleodorina starrii.</title>
        <authorList>
            <person name="Takahashi K."/>
            <person name="Suzuki S."/>
            <person name="Kawai-Toyooka H."/>
            <person name="Yamamoto K."/>
            <person name="Hamaji T."/>
            <person name="Ootsuki R."/>
            <person name="Yamaguchi H."/>
            <person name="Kawachi M."/>
            <person name="Higashiyama T."/>
            <person name="Nozaki H."/>
        </authorList>
    </citation>
    <scope>NUCLEOTIDE SEQUENCE [LARGE SCALE GENOMIC DNA]</scope>
    <source>
        <strain evidence="2 3">NIES-4479</strain>
    </source>
</reference>
<name>A0A9W6BW60_9CHLO</name>
<evidence type="ECO:0000313" key="2">
    <source>
        <dbReference type="EMBL" id="GLC58942.1"/>
    </source>
</evidence>
<evidence type="ECO:0000256" key="1">
    <source>
        <dbReference type="SAM" id="MobiDB-lite"/>
    </source>
</evidence>
<dbReference type="EMBL" id="BRXU01000025">
    <property type="protein sequence ID" value="GLC58942.1"/>
    <property type="molecule type" value="Genomic_DNA"/>
</dbReference>
<gene>
    <name evidence="2" type="primary">PLEST004453</name>
    <name evidence="2" type="ORF">PLESTB_001419800</name>
</gene>
<feature type="region of interest" description="Disordered" evidence="1">
    <location>
        <begin position="55"/>
        <end position="243"/>
    </location>
</feature>
<feature type="compositionally biased region" description="Low complexity" evidence="1">
    <location>
        <begin position="148"/>
        <end position="157"/>
    </location>
</feature>
<keyword evidence="3" id="KW-1185">Reference proteome</keyword>
<feature type="compositionally biased region" description="Low complexity" evidence="1">
    <location>
        <begin position="355"/>
        <end position="371"/>
    </location>
</feature>
<evidence type="ECO:0000313" key="3">
    <source>
        <dbReference type="Proteomes" id="UP001165080"/>
    </source>
</evidence>
<organism evidence="2 3">
    <name type="scientific">Pleodorina starrii</name>
    <dbReference type="NCBI Taxonomy" id="330485"/>
    <lineage>
        <taxon>Eukaryota</taxon>
        <taxon>Viridiplantae</taxon>
        <taxon>Chlorophyta</taxon>
        <taxon>core chlorophytes</taxon>
        <taxon>Chlorophyceae</taxon>
        <taxon>CS clade</taxon>
        <taxon>Chlamydomonadales</taxon>
        <taxon>Volvocaceae</taxon>
        <taxon>Pleodorina</taxon>
    </lineage>
</organism>
<dbReference type="AlphaFoldDB" id="A0A9W6BW60"/>
<feature type="compositionally biased region" description="Low complexity" evidence="1">
    <location>
        <begin position="176"/>
        <end position="201"/>
    </location>
</feature>
<feature type="region of interest" description="Disordered" evidence="1">
    <location>
        <begin position="335"/>
        <end position="378"/>
    </location>
</feature>
<protein>
    <submittedName>
        <fullName evidence="2">Uncharacterized protein</fullName>
    </submittedName>
</protein>
<proteinExistence type="predicted"/>
<feature type="compositionally biased region" description="Low complexity" evidence="1">
    <location>
        <begin position="89"/>
        <end position="106"/>
    </location>
</feature>
<feature type="compositionally biased region" description="Gly residues" evidence="1">
    <location>
        <begin position="202"/>
        <end position="217"/>
    </location>
</feature>
<feature type="compositionally biased region" description="Polar residues" evidence="1">
    <location>
        <begin position="67"/>
        <end position="86"/>
    </location>
</feature>
<feature type="compositionally biased region" description="Low complexity" evidence="1">
    <location>
        <begin position="279"/>
        <end position="292"/>
    </location>
</feature>
<accession>A0A9W6BW60</accession>
<feature type="region of interest" description="Disordered" evidence="1">
    <location>
        <begin position="256"/>
        <end position="319"/>
    </location>
</feature>
<dbReference type="Proteomes" id="UP001165080">
    <property type="component" value="Unassembled WGS sequence"/>
</dbReference>
<comment type="caution">
    <text evidence="2">The sequence shown here is derived from an EMBL/GenBank/DDBJ whole genome shotgun (WGS) entry which is preliminary data.</text>
</comment>
<dbReference type="OrthoDB" id="553120at2759"/>
<sequence>MASCFSCFKPWRDDDLQKERLKAFKELEDIQSGAGNTHVGAEADIAAKLITTKVAKPDGTGADGQLNPETSSSADVDESPTQQTAEPSDAATQAADGNADTGAADGPEQSGTADPANRHSPDQADQPASPGPGDSAGTGAEGGEGDDAAAVCGACGSPCASPRSPEPDCSSGGGSTATAGATTTATVSSSGRPCCSSCGAVLSGGGAGPSEGGGGGLPAVPEAPDAKPDLAAAGSSGGKPRHSRCYACSGHGSVDSPVASPRAGGCIAGETPGSDAAARRPPLSAASSSRSLVPPPSVGERTPATPKLPRTPGSSRYGWGGGAYIAGGPSGGVRMSAAFPSPQRSGSGAKATGMGRAPSASAAVVGGAPRRNPTGSPGIGSYGAGAVAAMQRGGSGRLYSAASAGVVGSRNTPTPPPPGVYTSASTRLALHDVLHHRGSRGLGASGRSGFSVNSLSSNIDFRPAWRY</sequence>